<feature type="signal peptide" evidence="1">
    <location>
        <begin position="1"/>
        <end position="23"/>
    </location>
</feature>
<feature type="chain" id="PRO_5046152365" description="CHRD domain-containing protein" evidence="1">
    <location>
        <begin position="24"/>
        <end position="170"/>
    </location>
</feature>
<organism evidence="2 3">
    <name type="scientific">Belliella filtrata</name>
    <dbReference type="NCBI Taxonomy" id="2923435"/>
    <lineage>
        <taxon>Bacteria</taxon>
        <taxon>Pseudomonadati</taxon>
        <taxon>Bacteroidota</taxon>
        <taxon>Cytophagia</taxon>
        <taxon>Cytophagales</taxon>
        <taxon>Cyclobacteriaceae</taxon>
        <taxon>Belliella</taxon>
    </lineage>
</organism>
<evidence type="ECO:0008006" key="4">
    <source>
        <dbReference type="Google" id="ProtNLM"/>
    </source>
</evidence>
<dbReference type="EMBL" id="JAKZGP010000104">
    <property type="protein sequence ID" value="MCH7411715.1"/>
    <property type="molecule type" value="Genomic_DNA"/>
</dbReference>
<name>A0ABS9V6Z3_9BACT</name>
<comment type="caution">
    <text evidence="2">The sequence shown here is derived from an EMBL/GenBank/DDBJ whole genome shotgun (WGS) entry which is preliminary data.</text>
</comment>
<keyword evidence="3" id="KW-1185">Reference proteome</keyword>
<dbReference type="PROSITE" id="PS51257">
    <property type="entry name" value="PROKAR_LIPOPROTEIN"/>
    <property type="match status" value="1"/>
</dbReference>
<reference evidence="2" key="1">
    <citation type="submission" date="2022-03" db="EMBL/GenBank/DDBJ databases">
        <title>De novo assembled genomes of Belliella spp. (Cyclobacteriaceae) strains.</title>
        <authorList>
            <person name="Szabo A."/>
            <person name="Korponai K."/>
            <person name="Felfoldi T."/>
        </authorList>
    </citation>
    <scope>NUCLEOTIDE SEQUENCE</scope>
    <source>
        <strain evidence="2">DSM 111904</strain>
    </source>
</reference>
<evidence type="ECO:0000256" key="1">
    <source>
        <dbReference type="SAM" id="SignalP"/>
    </source>
</evidence>
<dbReference type="RefSeq" id="WP_241350142.1">
    <property type="nucleotide sequence ID" value="NZ_JAKZGP010000104.1"/>
</dbReference>
<sequence>MGKLLYKFLAIGLVVLMVACSQAPSLDQPNNYEVNFPNQKFSGTIPDGEYTAAYVDSDFGSGMIRTMTIGFSDGDLIVNLLVMMDGNRVLPIRSEEEEFGSYVTIYTMGDAIEGNHGSIQGNISVSNIKTTAISANTGFLTGEFSFSGQFVRIMEPAMEPIPVNGKFSVN</sequence>
<evidence type="ECO:0000313" key="2">
    <source>
        <dbReference type="EMBL" id="MCH7411715.1"/>
    </source>
</evidence>
<accession>A0ABS9V6Z3</accession>
<protein>
    <recommendedName>
        <fullName evidence="4">CHRD domain-containing protein</fullName>
    </recommendedName>
</protein>
<gene>
    <name evidence="2" type="ORF">MM239_20175</name>
</gene>
<dbReference type="Proteomes" id="UP001165489">
    <property type="component" value="Unassembled WGS sequence"/>
</dbReference>
<proteinExistence type="predicted"/>
<keyword evidence="1" id="KW-0732">Signal</keyword>
<evidence type="ECO:0000313" key="3">
    <source>
        <dbReference type="Proteomes" id="UP001165489"/>
    </source>
</evidence>